<dbReference type="RefSeq" id="WP_207651933.1">
    <property type="nucleotide sequence ID" value="NZ_LZYZ01000010.1"/>
</dbReference>
<evidence type="ECO:0008006" key="3">
    <source>
        <dbReference type="Google" id="ProtNLM"/>
    </source>
</evidence>
<sequence>MIARVVNTKCITVMEDKSRLICLENLVPINKEAGCMKVYFLEPNIEDDNPLFGVISIWENKNVLNNMKNSEKYHSLLQNLTPLVESVTDSVFLISSNI</sequence>
<dbReference type="AlphaFoldDB" id="A0A1S8MQJ0"/>
<dbReference type="EMBL" id="LZYZ01000010">
    <property type="protein sequence ID" value="OOM06387.1"/>
    <property type="molecule type" value="Genomic_DNA"/>
</dbReference>
<gene>
    <name evidence="1" type="ORF">CLOSAC_43070</name>
</gene>
<accession>A0A1S8MQJ0</accession>
<name>A0A1S8MQJ0_CLOSA</name>
<organism evidence="1 2">
    <name type="scientific">Clostridium saccharobutylicum</name>
    <dbReference type="NCBI Taxonomy" id="169679"/>
    <lineage>
        <taxon>Bacteria</taxon>
        <taxon>Bacillati</taxon>
        <taxon>Bacillota</taxon>
        <taxon>Clostridia</taxon>
        <taxon>Eubacteriales</taxon>
        <taxon>Clostridiaceae</taxon>
        <taxon>Clostridium</taxon>
    </lineage>
</organism>
<dbReference type="Proteomes" id="UP000191154">
    <property type="component" value="Unassembled WGS sequence"/>
</dbReference>
<evidence type="ECO:0000313" key="1">
    <source>
        <dbReference type="EMBL" id="OOM06387.1"/>
    </source>
</evidence>
<evidence type="ECO:0000313" key="2">
    <source>
        <dbReference type="Proteomes" id="UP000191154"/>
    </source>
</evidence>
<dbReference type="SUPFAM" id="SSF54909">
    <property type="entry name" value="Dimeric alpha+beta barrel"/>
    <property type="match status" value="1"/>
</dbReference>
<reference evidence="1 2" key="1">
    <citation type="submission" date="2016-05" db="EMBL/GenBank/DDBJ databases">
        <title>Microbial solvent formation.</title>
        <authorList>
            <person name="Poehlein A."/>
            <person name="Montoya Solano J.D."/>
            <person name="Flitsch S."/>
            <person name="Krabben P."/>
            <person name="Duerre P."/>
            <person name="Daniel R."/>
        </authorList>
    </citation>
    <scope>NUCLEOTIDE SEQUENCE [LARGE SCALE GENOMIC DNA]</scope>
    <source>
        <strain evidence="1 2">L1-8</strain>
    </source>
</reference>
<dbReference type="InterPro" id="IPR011008">
    <property type="entry name" value="Dimeric_a/b-barrel"/>
</dbReference>
<comment type="caution">
    <text evidence="1">The sequence shown here is derived from an EMBL/GenBank/DDBJ whole genome shotgun (WGS) entry which is preliminary data.</text>
</comment>
<protein>
    <recommendedName>
        <fullName evidence="3">ABM domain-containing protein</fullName>
    </recommendedName>
</protein>
<proteinExistence type="predicted"/>
<dbReference type="Gene3D" id="3.30.70.100">
    <property type="match status" value="1"/>
</dbReference>